<feature type="region of interest" description="Disordered" evidence="1">
    <location>
        <begin position="1"/>
        <end position="20"/>
    </location>
</feature>
<dbReference type="Pfam" id="PF08722">
    <property type="entry name" value="Tn7_TnsA-like_N"/>
    <property type="match status" value="1"/>
</dbReference>
<organism evidence="3 4">
    <name type="scientific">Limimonas halophila</name>
    <dbReference type="NCBI Taxonomy" id="1082479"/>
    <lineage>
        <taxon>Bacteria</taxon>
        <taxon>Pseudomonadati</taxon>
        <taxon>Pseudomonadota</taxon>
        <taxon>Alphaproteobacteria</taxon>
        <taxon>Rhodospirillales</taxon>
        <taxon>Rhodovibrionaceae</taxon>
        <taxon>Limimonas</taxon>
    </lineage>
</organism>
<gene>
    <name evidence="3" type="ORF">SAMN05216241_107131</name>
</gene>
<dbReference type="InterPro" id="IPR014833">
    <property type="entry name" value="TnsA_N"/>
</dbReference>
<keyword evidence="3" id="KW-0255">Endonuclease</keyword>
<reference evidence="3 4" key="1">
    <citation type="submission" date="2016-10" db="EMBL/GenBank/DDBJ databases">
        <authorList>
            <person name="de Groot N.N."/>
        </authorList>
    </citation>
    <scope>NUCLEOTIDE SEQUENCE [LARGE SCALE GENOMIC DNA]</scope>
    <source>
        <strain evidence="3 4">DSM 25584</strain>
    </source>
</reference>
<accession>A0A1G7SST9</accession>
<evidence type="ECO:0000259" key="2">
    <source>
        <dbReference type="Pfam" id="PF08722"/>
    </source>
</evidence>
<dbReference type="RefSeq" id="WP_090020530.1">
    <property type="nucleotide sequence ID" value="NZ_FNCE01000007.1"/>
</dbReference>
<evidence type="ECO:0000313" key="3">
    <source>
        <dbReference type="EMBL" id="SDG25942.1"/>
    </source>
</evidence>
<dbReference type="STRING" id="1082479.SAMN05216241_107131"/>
<dbReference type="Proteomes" id="UP000199415">
    <property type="component" value="Unassembled WGS sequence"/>
</dbReference>
<sequence>METRQQAQARRIRPNRRSLTGSIPVKGRAVPFESSLERDLLVLLDFDEDVASVAAQPYTLSFAGPGGERRRYTPDFRVRRHSGPPTVYEVKYRQELRERWPDLKPRFRAAARDARQRGLRFEVVTEVEIRGPRLENARFLRPYLDRRPDAGTESRLLDAMTQLGTAKPGDILNTAFPEHASRSMALPSLWRLVALGRIAADLDAPLTMATPLRAVGEDGRP</sequence>
<dbReference type="GO" id="GO:0004519">
    <property type="term" value="F:endonuclease activity"/>
    <property type="evidence" value="ECO:0007669"/>
    <property type="project" value="UniProtKB-KW"/>
</dbReference>
<proteinExistence type="predicted"/>
<keyword evidence="3" id="KW-0378">Hydrolase</keyword>
<dbReference type="OrthoDB" id="7337001at2"/>
<evidence type="ECO:0000313" key="4">
    <source>
        <dbReference type="Proteomes" id="UP000199415"/>
    </source>
</evidence>
<protein>
    <submittedName>
        <fullName evidence="3">TnsA endonuclease C terminal</fullName>
    </submittedName>
</protein>
<name>A0A1G7SST9_9PROT</name>
<feature type="domain" description="TnsA endonuclease N-terminal" evidence="2">
    <location>
        <begin position="47"/>
        <end position="126"/>
    </location>
</feature>
<evidence type="ECO:0000256" key="1">
    <source>
        <dbReference type="SAM" id="MobiDB-lite"/>
    </source>
</evidence>
<keyword evidence="4" id="KW-1185">Reference proteome</keyword>
<keyword evidence="3" id="KW-0540">Nuclease</keyword>
<dbReference type="EMBL" id="FNCE01000007">
    <property type="protein sequence ID" value="SDG25942.1"/>
    <property type="molecule type" value="Genomic_DNA"/>
</dbReference>
<dbReference type="AlphaFoldDB" id="A0A1G7SST9"/>